<dbReference type="GeneID" id="38666076"/>
<dbReference type="AlphaFoldDB" id="A0A348B1X6"/>
<reference evidence="2" key="3">
    <citation type="journal article" date="2019" name="BMC Res. Notes">
        <title>Complete genome sequence of the Sulfodiicoccus acidiphilus strain HS-1T, the first crenarchaeon that lacks polB3, isolated from an acidic hot spring in Ohwaku-dani, Hakone, Japan.</title>
        <authorList>
            <person name="Sakai H.D."/>
            <person name="Kurosawa N."/>
        </authorList>
    </citation>
    <scope>NUCLEOTIDE SEQUENCE</scope>
    <source>
        <strain evidence="2">HS-1</strain>
    </source>
</reference>
<evidence type="ECO:0000313" key="2">
    <source>
        <dbReference type="EMBL" id="BBD72178.1"/>
    </source>
</evidence>
<feature type="transmembrane region" description="Helical" evidence="1">
    <location>
        <begin position="12"/>
        <end position="41"/>
    </location>
</feature>
<evidence type="ECO:0000313" key="3">
    <source>
        <dbReference type="EMBL" id="GGT94431.1"/>
    </source>
</evidence>
<keyword evidence="1" id="KW-0472">Membrane</keyword>
<dbReference type="EMBL" id="BMQS01000008">
    <property type="protein sequence ID" value="GGT94431.1"/>
    <property type="molecule type" value="Genomic_DNA"/>
</dbReference>
<dbReference type="Proteomes" id="UP000616143">
    <property type="component" value="Unassembled WGS sequence"/>
</dbReference>
<dbReference type="Proteomes" id="UP000276741">
    <property type="component" value="Chromosome"/>
</dbReference>
<protein>
    <recommendedName>
        <fullName evidence="5">Major facilitator superfamily (MFS) profile domain-containing protein</fullName>
    </recommendedName>
</protein>
<sequence length="61" mass="6674">MMADRLGAMSMTFLFPLIISRAWMIPTVVGLAVLSFAVVLVTTRLPEPNQVSLGFGLHRIS</sequence>
<evidence type="ECO:0000256" key="1">
    <source>
        <dbReference type="SAM" id="Phobius"/>
    </source>
</evidence>
<keyword evidence="1" id="KW-0812">Transmembrane</keyword>
<dbReference type="EMBL" id="AP018553">
    <property type="protein sequence ID" value="BBD72178.1"/>
    <property type="molecule type" value="Genomic_DNA"/>
</dbReference>
<gene>
    <name evidence="3" type="ORF">GCM10007116_10030</name>
    <name evidence="2" type="ORF">HS1genome_0567</name>
</gene>
<evidence type="ECO:0008006" key="5">
    <source>
        <dbReference type="Google" id="ProtNLM"/>
    </source>
</evidence>
<dbReference type="KEGG" id="sacd:HS1genome_0567"/>
<accession>A0A348B1X6</accession>
<reference evidence="4" key="2">
    <citation type="submission" date="2018-04" db="EMBL/GenBank/DDBJ databases">
        <title>Complete genome sequence of Sulfodiicoccus acidiphilus strain HS-1.</title>
        <authorList>
            <person name="Sakai H.D."/>
            <person name="Kurosawa N."/>
        </authorList>
    </citation>
    <scope>NUCLEOTIDE SEQUENCE [LARGE SCALE GENOMIC DNA]</scope>
    <source>
        <strain evidence="4">HS-1</strain>
    </source>
</reference>
<organism evidence="2 4">
    <name type="scientific">Sulfodiicoccus acidiphilus</name>
    <dbReference type="NCBI Taxonomy" id="1670455"/>
    <lineage>
        <taxon>Archaea</taxon>
        <taxon>Thermoproteota</taxon>
        <taxon>Thermoprotei</taxon>
        <taxon>Sulfolobales</taxon>
        <taxon>Sulfolobaceae</taxon>
        <taxon>Sulfodiicoccus</taxon>
    </lineage>
</organism>
<evidence type="ECO:0000313" key="4">
    <source>
        <dbReference type="Proteomes" id="UP000276741"/>
    </source>
</evidence>
<proteinExistence type="predicted"/>
<name>A0A348B1X6_9CREN</name>
<keyword evidence="4" id="KW-1185">Reference proteome</keyword>
<reference evidence="3" key="4">
    <citation type="submission" date="2020-09" db="EMBL/GenBank/DDBJ databases">
        <authorList>
            <person name="Sun Q."/>
            <person name="Ohkuma M."/>
        </authorList>
    </citation>
    <scope>NUCLEOTIDE SEQUENCE</scope>
    <source>
        <strain evidence="3">JCM 31740</strain>
    </source>
</reference>
<keyword evidence="1" id="KW-1133">Transmembrane helix</keyword>
<reference evidence="3" key="1">
    <citation type="journal article" date="2014" name="Int. J. Syst. Evol. Microbiol.">
        <title>Complete genome sequence of Corynebacterium casei LMG S-19264T (=DSM 44701T), isolated from a smear-ripened cheese.</title>
        <authorList>
            <consortium name="US DOE Joint Genome Institute (JGI-PGF)"/>
            <person name="Walter F."/>
            <person name="Albersmeier A."/>
            <person name="Kalinowski J."/>
            <person name="Ruckert C."/>
        </authorList>
    </citation>
    <scope>NUCLEOTIDE SEQUENCE</scope>
    <source>
        <strain evidence="3">JCM 31740</strain>
    </source>
</reference>
<dbReference type="RefSeq" id="WP_126449526.1">
    <property type="nucleotide sequence ID" value="NZ_AP018553.1"/>
</dbReference>